<dbReference type="EMBL" id="JANWOI010000001">
    <property type="protein sequence ID" value="MDA5192784.1"/>
    <property type="molecule type" value="Genomic_DNA"/>
</dbReference>
<sequence>MGALLTPTPEVLADQLDLVLVPQIDMSYGLGATFIDEQLVKTNPVPFPRSWLELFSKSEPENMFFALAEGDSMEPTIMDRDIVLVDRTQHTIRGQDRMWAIAMGPLGMIKRVRALPDGTFKIISDNPRVPPEIACESELHVVGRVVGVVRKT</sequence>
<dbReference type="AlphaFoldDB" id="A0A9X3Z6C3"/>
<dbReference type="GO" id="GO:0003677">
    <property type="term" value="F:DNA binding"/>
    <property type="evidence" value="ECO:0007669"/>
    <property type="project" value="UniProtKB-KW"/>
</dbReference>
<evidence type="ECO:0000256" key="2">
    <source>
        <dbReference type="ARBA" id="ARBA00023125"/>
    </source>
</evidence>
<dbReference type="RefSeq" id="WP_274942486.1">
    <property type="nucleotide sequence ID" value="NZ_JANWOI010000001.1"/>
</dbReference>
<feature type="domain" description="Peptidase S24/S26A/S26B/S26C" evidence="4">
    <location>
        <begin position="26"/>
        <end position="146"/>
    </location>
</feature>
<evidence type="ECO:0000259" key="4">
    <source>
        <dbReference type="Pfam" id="PF00717"/>
    </source>
</evidence>
<organism evidence="5 6">
    <name type="scientific">Govanella unica</name>
    <dbReference type="NCBI Taxonomy" id="2975056"/>
    <lineage>
        <taxon>Bacteria</taxon>
        <taxon>Pseudomonadati</taxon>
        <taxon>Pseudomonadota</taxon>
        <taxon>Alphaproteobacteria</taxon>
        <taxon>Emcibacterales</taxon>
        <taxon>Govanellaceae</taxon>
        <taxon>Govanella</taxon>
    </lineage>
</organism>
<protein>
    <submittedName>
        <fullName evidence="5">Helix-turn-helix transcriptional regulator</fullName>
    </submittedName>
</protein>
<dbReference type="Proteomes" id="UP001141619">
    <property type="component" value="Unassembled WGS sequence"/>
</dbReference>
<evidence type="ECO:0000256" key="3">
    <source>
        <dbReference type="ARBA" id="ARBA00023163"/>
    </source>
</evidence>
<evidence type="ECO:0000313" key="6">
    <source>
        <dbReference type="Proteomes" id="UP001141619"/>
    </source>
</evidence>
<keyword evidence="1" id="KW-0805">Transcription regulation</keyword>
<dbReference type="InterPro" id="IPR039418">
    <property type="entry name" value="LexA-like"/>
</dbReference>
<reference evidence="5" key="1">
    <citation type="submission" date="2022-08" db="EMBL/GenBank/DDBJ databases">
        <authorList>
            <person name="Vandamme P."/>
            <person name="Hettiarachchi A."/>
            <person name="Peeters C."/>
            <person name="Cnockaert M."/>
            <person name="Carlier A."/>
        </authorList>
    </citation>
    <scope>NUCLEOTIDE SEQUENCE</scope>
    <source>
        <strain evidence="5">LMG 31809</strain>
    </source>
</reference>
<proteinExistence type="predicted"/>
<dbReference type="Pfam" id="PF00717">
    <property type="entry name" value="Peptidase_S24"/>
    <property type="match status" value="1"/>
</dbReference>
<keyword evidence="2" id="KW-0238">DNA-binding</keyword>
<accession>A0A9X3Z6C3</accession>
<dbReference type="Gene3D" id="2.10.109.10">
    <property type="entry name" value="Umud Fragment, subunit A"/>
    <property type="match status" value="1"/>
</dbReference>
<dbReference type="SUPFAM" id="SSF51306">
    <property type="entry name" value="LexA/Signal peptidase"/>
    <property type="match status" value="1"/>
</dbReference>
<dbReference type="PANTHER" id="PTHR40661:SF3">
    <property type="entry name" value="FELS-1 PROPHAGE TRANSCRIPTIONAL REGULATOR"/>
    <property type="match status" value="1"/>
</dbReference>
<reference evidence="5" key="2">
    <citation type="journal article" date="2023" name="Syst. Appl. Microbiol.">
        <title>Govania unica gen. nov., sp. nov., a rare biosphere bacterium that represents a novel family in the class Alphaproteobacteria.</title>
        <authorList>
            <person name="Vandamme P."/>
            <person name="Peeters C."/>
            <person name="Hettiarachchi A."/>
            <person name="Cnockaert M."/>
            <person name="Carlier A."/>
        </authorList>
    </citation>
    <scope>NUCLEOTIDE SEQUENCE</scope>
    <source>
        <strain evidence="5">LMG 31809</strain>
    </source>
</reference>
<evidence type="ECO:0000256" key="1">
    <source>
        <dbReference type="ARBA" id="ARBA00023015"/>
    </source>
</evidence>
<evidence type="ECO:0000313" key="5">
    <source>
        <dbReference type="EMBL" id="MDA5192784.1"/>
    </source>
</evidence>
<gene>
    <name evidence="5" type="ORF">NYP16_02275</name>
</gene>
<dbReference type="InterPro" id="IPR015927">
    <property type="entry name" value="Peptidase_S24_S26A/B/C"/>
</dbReference>
<name>A0A9X3Z6C3_9PROT</name>
<dbReference type="PANTHER" id="PTHR40661">
    <property type="match status" value="1"/>
</dbReference>
<dbReference type="InterPro" id="IPR036286">
    <property type="entry name" value="LexA/Signal_pep-like_sf"/>
</dbReference>
<keyword evidence="3" id="KW-0804">Transcription</keyword>
<keyword evidence="6" id="KW-1185">Reference proteome</keyword>
<dbReference type="CDD" id="cd06529">
    <property type="entry name" value="S24_LexA-like"/>
    <property type="match status" value="1"/>
</dbReference>
<comment type="caution">
    <text evidence="5">The sequence shown here is derived from an EMBL/GenBank/DDBJ whole genome shotgun (WGS) entry which is preliminary data.</text>
</comment>